<comment type="caution">
    <text evidence="1">The sequence shown here is derived from an EMBL/GenBank/DDBJ whole genome shotgun (WGS) entry which is preliminary data.</text>
</comment>
<proteinExistence type="predicted"/>
<keyword evidence="2" id="KW-1185">Reference proteome</keyword>
<dbReference type="AlphaFoldDB" id="A0AAW2YQH0"/>
<name>A0AAW2YQH0_9EUKA</name>
<dbReference type="Proteomes" id="UP001431209">
    <property type="component" value="Unassembled WGS sequence"/>
</dbReference>
<organism evidence="1 2">
    <name type="scientific">Acrasis kona</name>
    <dbReference type="NCBI Taxonomy" id="1008807"/>
    <lineage>
        <taxon>Eukaryota</taxon>
        <taxon>Discoba</taxon>
        <taxon>Heterolobosea</taxon>
        <taxon>Tetramitia</taxon>
        <taxon>Eutetramitia</taxon>
        <taxon>Acrasidae</taxon>
        <taxon>Acrasis</taxon>
    </lineage>
</organism>
<reference evidence="1 2" key="1">
    <citation type="submission" date="2024-03" db="EMBL/GenBank/DDBJ databases">
        <title>The Acrasis kona genome and developmental transcriptomes reveal deep origins of eukaryotic multicellular pathways.</title>
        <authorList>
            <person name="Sheikh S."/>
            <person name="Fu C.-J."/>
            <person name="Brown M.W."/>
            <person name="Baldauf S.L."/>
        </authorList>
    </citation>
    <scope>NUCLEOTIDE SEQUENCE [LARGE SCALE GENOMIC DNA]</scope>
    <source>
        <strain evidence="1 2">ATCC MYA-3509</strain>
    </source>
</reference>
<sequence length="96" mass="11379">MTNNNDPATPSYELFNDIGEVSPYLSIQQVFLAHPVSSNHIIDSFTNGLLDTIHGKRRSKLANWFKEFCRIHNYHTNRKKWRDKLYHLYHSYLLSL</sequence>
<evidence type="ECO:0008006" key="3">
    <source>
        <dbReference type="Google" id="ProtNLM"/>
    </source>
</evidence>
<accession>A0AAW2YQH0</accession>
<gene>
    <name evidence="1" type="ORF">AKO1_010750</name>
</gene>
<evidence type="ECO:0000313" key="1">
    <source>
        <dbReference type="EMBL" id="KAL0479319.1"/>
    </source>
</evidence>
<evidence type="ECO:0000313" key="2">
    <source>
        <dbReference type="Proteomes" id="UP001431209"/>
    </source>
</evidence>
<protein>
    <recommendedName>
        <fullName evidence="3">Maturase K</fullName>
    </recommendedName>
</protein>
<dbReference type="EMBL" id="JAOPGA020000535">
    <property type="protein sequence ID" value="KAL0479319.1"/>
    <property type="molecule type" value="Genomic_DNA"/>
</dbReference>